<sequence length="43" mass="4705">MYPPCFDPSSFNPFAVEGHRASGTKGIVPDAGQEQTDPEWQPL</sequence>
<keyword evidence="3" id="KW-1185">Reference proteome</keyword>
<evidence type="ECO:0000313" key="2">
    <source>
        <dbReference type="EMBL" id="MET4568870.1"/>
    </source>
</evidence>
<protein>
    <submittedName>
        <fullName evidence="2">Uncharacterized protein</fullName>
    </submittedName>
</protein>
<evidence type="ECO:0000256" key="1">
    <source>
        <dbReference type="SAM" id="MobiDB-lite"/>
    </source>
</evidence>
<organism evidence="2 3">
    <name type="scientific">Rhodanobacter soli</name>
    <dbReference type="NCBI Taxonomy" id="590609"/>
    <lineage>
        <taxon>Bacteria</taxon>
        <taxon>Pseudomonadati</taxon>
        <taxon>Pseudomonadota</taxon>
        <taxon>Gammaproteobacteria</taxon>
        <taxon>Lysobacterales</taxon>
        <taxon>Rhodanobacteraceae</taxon>
        <taxon>Rhodanobacter</taxon>
    </lineage>
</organism>
<feature type="region of interest" description="Disordered" evidence="1">
    <location>
        <begin position="16"/>
        <end position="43"/>
    </location>
</feature>
<evidence type="ECO:0000313" key="3">
    <source>
        <dbReference type="Proteomes" id="UP001549251"/>
    </source>
</evidence>
<dbReference type="Proteomes" id="UP001549251">
    <property type="component" value="Unassembled WGS sequence"/>
</dbReference>
<reference evidence="2 3" key="1">
    <citation type="submission" date="2024-06" db="EMBL/GenBank/DDBJ databases">
        <title>Sorghum-associated microbial communities from plants grown in Nebraska, USA.</title>
        <authorList>
            <person name="Schachtman D."/>
        </authorList>
    </citation>
    <scope>NUCLEOTIDE SEQUENCE [LARGE SCALE GENOMIC DNA]</scope>
    <source>
        <strain evidence="2 3">1757</strain>
    </source>
</reference>
<proteinExistence type="predicted"/>
<gene>
    <name evidence="2" type="ORF">ABIE04_001197</name>
</gene>
<comment type="caution">
    <text evidence="2">The sequence shown here is derived from an EMBL/GenBank/DDBJ whole genome shotgun (WGS) entry which is preliminary data.</text>
</comment>
<dbReference type="EMBL" id="JBEPSD010000001">
    <property type="protein sequence ID" value="MET4568870.1"/>
    <property type="molecule type" value="Genomic_DNA"/>
</dbReference>
<name>A0ABV2PV17_9GAMM</name>
<accession>A0ABV2PV17</accession>